<dbReference type="RefSeq" id="WP_179941219.1">
    <property type="nucleotide sequence ID" value="NZ_JACBYF010000006.1"/>
</dbReference>
<sequence length="123" mass="14192">MNFSKNIGIQLYVDNVNEELDFWKKVGFIIENENDVMGYKTFTMKTNINSTTLFSVYDKKFIAKVSPEVIDMKPSILFESNNIEKLQKLVSSITEKCSELNYEPFTNFNFASPSGIYFAVKEV</sequence>
<name>A0ABX2SYW3_9BACL</name>
<protein>
    <submittedName>
        <fullName evidence="1">Glyoxalase</fullName>
    </submittedName>
</protein>
<keyword evidence="2" id="KW-1185">Reference proteome</keyword>
<comment type="caution">
    <text evidence="1">The sequence shown here is derived from an EMBL/GenBank/DDBJ whole genome shotgun (WGS) entry which is preliminary data.</text>
</comment>
<evidence type="ECO:0000313" key="2">
    <source>
        <dbReference type="Proteomes" id="UP000531840"/>
    </source>
</evidence>
<reference evidence="1 2" key="1">
    <citation type="submission" date="2020-07" db="EMBL/GenBank/DDBJ databases">
        <title>MOT database genomes.</title>
        <authorList>
            <person name="Joseph S."/>
            <person name="Aduse-Opoku J."/>
            <person name="Hashim A."/>
            <person name="Wade W."/>
            <person name="Curtis M."/>
        </authorList>
    </citation>
    <scope>NUCLEOTIDE SEQUENCE [LARGE SCALE GENOMIC DNA]</scope>
    <source>
        <strain evidence="1 2">CIP 106318</strain>
    </source>
</reference>
<gene>
    <name evidence="1" type="ORF">HZY85_04390</name>
</gene>
<dbReference type="Proteomes" id="UP000531840">
    <property type="component" value="Unassembled WGS sequence"/>
</dbReference>
<evidence type="ECO:0000313" key="1">
    <source>
        <dbReference type="EMBL" id="NYS47434.1"/>
    </source>
</evidence>
<organism evidence="1 2">
    <name type="scientific">Gemelliphila palaticanis</name>
    <dbReference type="NCBI Taxonomy" id="81950"/>
    <lineage>
        <taxon>Bacteria</taxon>
        <taxon>Bacillati</taxon>
        <taxon>Bacillota</taxon>
        <taxon>Bacilli</taxon>
        <taxon>Bacillales</taxon>
        <taxon>Gemellaceae</taxon>
        <taxon>Gemelliphila</taxon>
    </lineage>
</organism>
<accession>A0ABX2SYW3</accession>
<proteinExistence type="predicted"/>
<dbReference type="EMBL" id="JACBYF010000006">
    <property type="protein sequence ID" value="NYS47434.1"/>
    <property type="molecule type" value="Genomic_DNA"/>
</dbReference>